<keyword evidence="2" id="KW-1133">Transmembrane helix</keyword>
<dbReference type="Proteomes" id="UP000005239">
    <property type="component" value="Unassembled WGS sequence"/>
</dbReference>
<name>A0A2A6B889_PRIPA</name>
<evidence type="ECO:0000313" key="4">
    <source>
        <dbReference type="Proteomes" id="UP000005239"/>
    </source>
</evidence>
<feature type="region of interest" description="Disordered" evidence="1">
    <location>
        <begin position="1"/>
        <end position="115"/>
    </location>
</feature>
<accession>A0A2A6B889</accession>
<proteinExistence type="predicted"/>
<feature type="transmembrane region" description="Helical" evidence="2">
    <location>
        <begin position="221"/>
        <end position="240"/>
    </location>
</feature>
<feature type="transmembrane region" description="Helical" evidence="2">
    <location>
        <begin position="333"/>
        <end position="355"/>
    </location>
</feature>
<accession>A0A8R1UNP6</accession>
<evidence type="ECO:0000256" key="2">
    <source>
        <dbReference type="SAM" id="Phobius"/>
    </source>
</evidence>
<dbReference type="AlphaFoldDB" id="A0A2A6B889"/>
<feature type="transmembrane region" description="Helical" evidence="2">
    <location>
        <begin position="514"/>
        <end position="534"/>
    </location>
</feature>
<reference evidence="4" key="1">
    <citation type="journal article" date="2008" name="Nat. Genet.">
        <title>The Pristionchus pacificus genome provides a unique perspective on nematode lifestyle and parasitism.</title>
        <authorList>
            <person name="Dieterich C."/>
            <person name="Clifton S.W."/>
            <person name="Schuster L.N."/>
            <person name="Chinwalla A."/>
            <person name="Delehaunty K."/>
            <person name="Dinkelacker I."/>
            <person name="Fulton L."/>
            <person name="Fulton R."/>
            <person name="Godfrey J."/>
            <person name="Minx P."/>
            <person name="Mitreva M."/>
            <person name="Roeseler W."/>
            <person name="Tian H."/>
            <person name="Witte H."/>
            <person name="Yang S.P."/>
            <person name="Wilson R.K."/>
            <person name="Sommer R.J."/>
        </authorList>
    </citation>
    <scope>NUCLEOTIDE SEQUENCE [LARGE SCALE GENOMIC DNA]</scope>
    <source>
        <strain evidence="4">PS312</strain>
    </source>
</reference>
<feature type="transmembrane region" description="Helical" evidence="2">
    <location>
        <begin position="546"/>
        <end position="565"/>
    </location>
</feature>
<evidence type="ECO:0000256" key="1">
    <source>
        <dbReference type="SAM" id="MobiDB-lite"/>
    </source>
</evidence>
<feature type="transmembrane region" description="Helical" evidence="2">
    <location>
        <begin position="460"/>
        <end position="480"/>
    </location>
</feature>
<dbReference type="EnsemblMetazoa" id="PPA35311.1">
    <property type="protein sequence ID" value="PPA35311.1"/>
    <property type="gene ID" value="WBGene00273680"/>
</dbReference>
<sequence length="586" mass="64639">MARTPAVDATTPDSRTGGGTPTPAGTPGTVTPVSTTPRVALSPPAAKKEDDPTPGGTPTTVTPESLSPAPPHDSSKAEGNAVKSPPVLSPPMDGSHKNSSKNSAKNSSKKNGSEAELRTAVKLIEYYKLDEHGEPIREQERVSYQNMLVRYGDWSNVRVQVAAYFLLTILGVVYLGHSDEIGLIARGLPVNDGRHMHCCCEVSPAQRNLSKLAGKFAKHDWTKGVLMVITLVVGGAAPLWERFLGRRKVLLAFMIASIPTSVLLMFAPAQSFAQQCCHMLLEQSCLMVLLITVSSMIEMLPYETRFLAVLNYIFAKGVVAAISALHFTSGFTFSNLGIMCLIACAIGAALVQFVIKDSICHHNIRNNVDIIETVFINQEEKLLNEKPEGDKKFHQSAARKIFEDLVYLDQDELKFSEFLKRLWRNFAMVEIILAFFQSISQGLHEFIFARDTNERFVTPIIHMNDRLLGFVLCAVLLFLLRNGLSMAFSVCAIGLGYCAQAMLLLHFLETTPSILRSTCVLLVYLPGKFVIGIGDKIFTEHAAKDLDSLGPVYVYHLIIILITMLRTRSKLPFSLYLFDLMPQFAI</sequence>
<feature type="transmembrane region" description="Helical" evidence="2">
    <location>
        <begin position="157"/>
        <end position="176"/>
    </location>
</feature>
<organism evidence="3 4">
    <name type="scientific">Pristionchus pacificus</name>
    <name type="common">Parasitic nematode worm</name>
    <dbReference type="NCBI Taxonomy" id="54126"/>
    <lineage>
        <taxon>Eukaryota</taxon>
        <taxon>Metazoa</taxon>
        <taxon>Ecdysozoa</taxon>
        <taxon>Nematoda</taxon>
        <taxon>Chromadorea</taxon>
        <taxon>Rhabditida</taxon>
        <taxon>Rhabditina</taxon>
        <taxon>Diplogasteromorpha</taxon>
        <taxon>Diplogasteroidea</taxon>
        <taxon>Neodiplogasteridae</taxon>
        <taxon>Pristionchus</taxon>
    </lineage>
</organism>
<feature type="transmembrane region" description="Helical" evidence="2">
    <location>
        <begin position="422"/>
        <end position="440"/>
    </location>
</feature>
<keyword evidence="2" id="KW-0472">Membrane</keyword>
<keyword evidence="2" id="KW-0812">Transmembrane</keyword>
<feature type="transmembrane region" description="Helical" evidence="2">
    <location>
        <begin position="487"/>
        <end position="508"/>
    </location>
</feature>
<evidence type="ECO:0000313" key="3">
    <source>
        <dbReference type="EnsemblMetazoa" id="PPA35311.1"/>
    </source>
</evidence>
<feature type="compositionally biased region" description="Low complexity" evidence="1">
    <location>
        <begin position="53"/>
        <end position="63"/>
    </location>
</feature>
<feature type="transmembrane region" description="Helical" evidence="2">
    <location>
        <begin position="309"/>
        <end position="327"/>
    </location>
</feature>
<feature type="compositionally biased region" description="Low complexity" evidence="1">
    <location>
        <begin position="21"/>
        <end position="40"/>
    </location>
</feature>
<protein>
    <submittedName>
        <fullName evidence="3">Uncharacterized protein</fullName>
    </submittedName>
</protein>
<gene>
    <name evidence="3" type="primary">WBGene00273680</name>
</gene>
<feature type="transmembrane region" description="Helical" evidence="2">
    <location>
        <begin position="279"/>
        <end position="297"/>
    </location>
</feature>
<feature type="compositionally biased region" description="Low complexity" evidence="1">
    <location>
        <begin position="100"/>
        <end position="110"/>
    </location>
</feature>
<reference evidence="3" key="2">
    <citation type="submission" date="2022-06" db="UniProtKB">
        <authorList>
            <consortium name="EnsemblMetazoa"/>
        </authorList>
    </citation>
    <scope>IDENTIFICATION</scope>
    <source>
        <strain evidence="3">PS312</strain>
    </source>
</reference>
<keyword evidence="4" id="KW-1185">Reference proteome</keyword>
<feature type="transmembrane region" description="Helical" evidence="2">
    <location>
        <begin position="249"/>
        <end position="267"/>
    </location>
</feature>